<keyword evidence="3" id="KW-1185">Reference proteome</keyword>
<evidence type="ECO:0000313" key="2">
    <source>
        <dbReference type="EMBL" id="MFC0241649.1"/>
    </source>
</evidence>
<keyword evidence="1" id="KW-0472">Membrane</keyword>
<feature type="transmembrane region" description="Helical" evidence="1">
    <location>
        <begin position="42"/>
        <end position="65"/>
    </location>
</feature>
<reference evidence="2 3" key="1">
    <citation type="submission" date="2024-09" db="EMBL/GenBank/DDBJ databases">
        <authorList>
            <person name="Sun Q."/>
            <person name="Mori K."/>
        </authorList>
    </citation>
    <scope>NUCLEOTIDE SEQUENCE [LARGE SCALE GENOMIC DNA]</scope>
    <source>
        <strain evidence="2 3">KCTC 23279</strain>
    </source>
</reference>
<keyword evidence="1" id="KW-1133">Transmembrane helix</keyword>
<protein>
    <submittedName>
        <fullName evidence="2">DUF2798 domain-containing protein</fullName>
    </submittedName>
</protein>
<proteinExistence type="predicted"/>
<dbReference type="Pfam" id="PF11391">
    <property type="entry name" value="DUF2798"/>
    <property type="match status" value="1"/>
</dbReference>
<sequence>MIGGSIARKVRDVVGTELAAPEAIQDKVLMAMLGIPRRFSHFVYAILQSGITTSVASLIASAHLLGDTVFVTHWLTAWAASWMVMLPIVLFAAPVLRRLTLVLTTDD</sequence>
<name>A0ABV6ETT6_9BRAD</name>
<evidence type="ECO:0000313" key="3">
    <source>
        <dbReference type="Proteomes" id="UP001589775"/>
    </source>
</evidence>
<dbReference type="Proteomes" id="UP001589775">
    <property type="component" value="Unassembled WGS sequence"/>
</dbReference>
<dbReference type="InterPro" id="IPR021529">
    <property type="entry name" value="DUF2798"/>
</dbReference>
<organism evidence="2 3">
    <name type="scientific">Rhodopseudomonas telluris</name>
    <dbReference type="NCBI Taxonomy" id="644215"/>
    <lineage>
        <taxon>Bacteria</taxon>
        <taxon>Pseudomonadati</taxon>
        <taxon>Pseudomonadota</taxon>
        <taxon>Alphaproteobacteria</taxon>
        <taxon>Hyphomicrobiales</taxon>
        <taxon>Nitrobacteraceae</taxon>
        <taxon>Rhodopseudomonas</taxon>
    </lineage>
</organism>
<dbReference type="RefSeq" id="WP_378388778.1">
    <property type="nucleotide sequence ID" value="NZ_JBHLWM010000005.1"/>
</dbReference>
<comment type="caution">
    <text evidence="2">The sequence shown here is derived from an EMBL/GenBank/DDBJ whole genome shotgun (WGS) entry which is preliminary data.</text>
</comment>
<gene>
    <name evidence="2" type="ORF">ACFFJ6_14270</name>
</gene>
<evidence type="ECO:0000256" key="1">
    <source>
        <dbReference type="SAM" id="Phobius"/>
    </source>
</evidence>
<accession>A0ABV6ETT6</accession>
<feature type="transmembrane region" description="Helical" evidence="1">
    <location>
        <begin position="77"/>
        <end position="96"/>
    </location>
</feature>
<dbReference type="EMBL" id="JBHLWM010000005">
    <property type="protein sequence ID" value="MFC0241649.1"/>
    <property type="molecule type" value="Genomic_DNA"/>
</dbReference>
<keyword evidence="1" id="KW-0812">Transmembrane</keyword>